<dbReference type="Proteomes" id="UP000030428">
    <property type="component" value="Unassembled WGS sequence"/>
</dbReference>
<gene>
    <name evidence="1" type="ORF">PN36_33755</name>
</gene>
<keyword evidence="2" id="KW-1185">Reference proteome</keyword>
<dbReference type="AlphaFoldDB" id="A0A0A6P2E9"/>
<evidence type="ECO:0000313" key="1">
    <source>
        <dbReference type="EMBL" id="KHD05050.1"/>
    </source>
</evidence>
<accession>A0A0A6P2E9</accession>
<dbReference type="EMBL" id="JSZA02000369">
    <property type="protein sequence ID" value="KHD05050.1"/>
    <property type="molecule type" value="Genomic_DNA"/>
</dbReference>
<organism evidence="1 2">
    <name type="scientific">Candidatus Thiomargarita nelsonii</name>
    <dbReference type="NCBI Taxonomy" id="1003181"/>
    <lineage>
        <taxon>Bacteria</taxon>
        <taxon>Pseudomonadati</taxon>
        <taxon>Pseudomonadota</taxon>
        <taxon>Gammaproteobacteria</taxon>
        <taxon>Thiotrichales</taxon>
        <taxon>Thiotrichaceae</taxon>
        <taxon>Thiomargarita</taxon>
    </lineage>
</organism>
<sequence>MKLPNLINPELWLKVENNTVTLKEESNTGNDTLRAVTIRDLPNNVFVFSTDKPVEISTDKWQKRRNQFFNNENEKINKNCDGVIIHFDGNQLDIVCCELKSKNPTPIQYETQLINAQLFVDYLVALFNRFYEAEGKLEIKNIWYVLFYMNRIIRMPKGTRGEPQPVKEAMKNYSQSIIKYKCSRTMYNNVKWKDLIS</sequence>
<proteinExistence type="predicted"/>
<protein>
    <submittedName>
        <fullName evidence="1">Uncharacterized protein</fullName>
    </submittedName>
</protein>
<comment type="caution">
    <text evidence="1">The sequence shown here is derived from an EMBL/GenBank/DDBJ whole genome shotgun (WGS) entry which is preliminary data.</text>
</comment>
<reference evidence="1 2" key="1">
    <citation type="journal article" date="2016" name="Front. Microbiol.">
        <title>Single-Cell (Meta-)Genomics of a Dimorphic Candidatus Thiomargarita nelsonii Reveals Genomic Plasticity.</title>
        <authorList>
            <person name="Flood B.E."/>
            <person name="Fliss P."/>
            <person name="Jones D.S."/>
            <person name="Dick G.J."/>
            <person name="Jain S."/>
            <person name="Kaster A.K."/>
            <person name="Winkel M."/>
            <person name="Mussmann M."/>
            <person name="Bailey J."/>
        </authorList>
    </citation>
    <scope>NUCLEOTIDE SEQUENCE [LARGE SCALE GENOMIC DNA]</scope>
    <source>
        <strain evidence="1">Hydrate Ridge</strain>
    </source>
</reference>
<evidence type="ECO:0000313" key="2">
    <source>
        <dbReference type="Proteomes" id="UP000030428"/>
    </source>
</evidence>
<name>A0A0A6P2E9_9GAMM</name>